<evidence type="ECO:0000259" key="2">
    <source>
        <dbReference type="SMART" id="SM00496"/>
    </source>
</evidence>
<gene>
    <name evidence="3" type="ORF">TM448B00537_0021</name>
</gene>
<dbReference type="InterPro" id="IPR003611">
    <property type="entry name" value="NUMOD3"/>
</dbReference>
<dbReference type="AlphaFoldDB" id="A0A6M3XDC0"/>
<evidence type="ECO:0000256" key="1">
    <source>
        <dbReference type="SAM" id="MobiDB-lite"/>
    </source>
</evidence>
<name>A0A6M3XDC0_9ZZZZ</name>
<evidence type="ECO:0000313" key="3">
    <source>
        <dbReference type="EMBL" id="QJH95801.1"/>
    </source>
</evidence>
<organism evidence="3">
    <name type="scientific">viral metagenome</name>
    <dbReference type="NCBI Taxonomy" id="1070528"/>
    <lineage>
        <taxon>unclassified sequences</taxon>
        <taxon>metagenomes</taxon>
        <taxon>organismal metagenomes</taxon>
    </lineage>
</organism>
<feature type="domain" description="Nuclease associated modular" evidence="2">
    <location>
        <begin position="55"/>
        <end position="71"/>
    </location>
</feature>
<protein>
    <recommendedName>
        <fullName evidence="2">Nuclease associated modular domain-containing protein</fullName>
    </recommendedName>
</protein>
<dbReference type="EMBL" id="MT144629">
    <property type="protein sequence ID" value="QJH95801.1"/>
    <property type="molecule type" value="Genomic_DNA"/>
</dbReference>
<feature type="region of interest" description="Disordered" evidence="1">
    <location>
        <begin position="1"/>
        <end position="47"/>
    </location>
</feature>
<proteinExistence type="predicted"/>
<feature type="domain" description="Nuclease associated modular" evidence="2">
    <location>
        <begin position="38"/>
        <end position="54"/>
    </location>
</feature>
<accession>A0A6M3XDC0</accession>
<feature type="compositionally biased region" description="Basic and acidic residues" evidence="1">
    <location>
        <begin position="26"/>
        <end position="47"/>
    </location>
</feature>
<dbReference type="SMART" id="SM00496">
    <property type="entry name" value="IENR2"/>
    <property type="match status" value="2"/>
</dbReference>
<dbReference type="GO" id="GO:0003677">
    <property type="term" value="F:DNA binding"/>
    <property type="evidence" value="ECO:0007669"/>
    <property type="project" value="InterPro"/>
</dbReference>
<sequence length="193" mass="21834">MRNNKGQFQKGHSEGARFGSGQSFGSKDKYKKISESQKGRVLTREHKDKISISSKGKIISKETRNKLSITHKRLGTKPPINIGINNINWKGGISKESDIIRHSIEGTLWRNSVFARDGYTCQITGIKGCNLVAHHINNFADYPKLRFAIDNGITISKEVHLDFHKKYGRKNNTKEQLVEFSNTYDGFIVGQNL</sequence>
<reference evidence="3" key="1">
    <citation type="submission" date="2020-03" db="EMBL/GenBank/DDBJ databases">
        <title>The deep terrestrial virosphere.</title>
        <authorList>
            <person name="Holmfeldt K."/>
            <person name="Nilsson E."/>
            <person name="Simone D."/>
            <person name="Lopez-Fernandez M."/>
            <person name="Wu X."/>
            <person name="de Brujin I."/>
            <person name="Lundin D."/>
            <person name="Andersson A."/>
            <person name="Bertilsson S."/>
            <person name="Dopson M."/>
        </authorList>
    </citation>
    <scope>NUCLEOTIDE SEQUENCE</scope>
    <source>
        <strain evidence="3">TM448B00537</strain>
    </source>
</reference>